<dbReference type="EMBL" id="CP027806">
    <property type="protein sequence ID" value="AXJ01310.1"/>
    <property type="molecule type" value="Genomic_DNA"/>
</dbReference>
<dbReference type="EC" id="3.6.1.-" evidence="10"/>
<dbReference type="HAMAP" id="MF_01820">
    <property type="entry name" value="GTPase_RsgA"/>
    <property type="match status" value="1"/>
</dbReference>
<feature type="binding site" evidence="10">
    <location>
        <begin position="182"/>
        <end position="190"/>
    </location>
    <ligand>
        <name>GTP</name>
        <dbReference type="ChEBI" id="CHEBI:37565"/>
    </ligand>
</feature>
<evidence type="ECO:0000256" key="4">
    <source>
        <dbReference type="ARBA" id="ARBA00022730"/>
    </source>
</evidence>
<dbReference type="Pfam" id="PF16745">
    <property type="entry name" value="RsgA_N"/>
    <property type="match status" value="1"/>
</dbReference>
<evidence type="ECO:0000256" key="10">
    <source>
        <dbReference type="HAMAP-Rule" id="MF_01820"/>
    </source>
</evidence>
<evidence type="ECO:0000259" key="12">
    <source>
        <dbReference type="PROSITE" id="PS51721"/>
    </source>
</evidence>
<dbReference type="PANTHER" id="PTHR32120:SF11">
    <property type="entry name" value="SMALL RIBOSOMAL SUBUNIT BIOGENESIS GTPASE RSGA 1, MITOCHONDRIAL-RELATED"/>
    <property type="match status" value="1"/>
</dbReference>
<dbReference type="Pfam" id="PF03193">
    <property type="entry name" value="RsgA_GTPase"/>
    <property type="match status" value="1"/>
</dbReference>
<feature type="binding site" evidence="10">
    <location>
        <position position="264"/>
    </location>
    <ligand>
        <name>Zn(2+)</name>
        <dbReference type="ChEBI" id="CHEBI:29105"/>
    </ligand>
</feature>
<dbReference type="GO" id="GO:0046872">
    <property type="term" value="F:metal ion binding"/>
    <property type="evidence" value="ECO:0007669"/>
    <property type="project" value="UniProtKB-KW"/>
</dbReference>
<sequence length="316" mass="35304">MNGRVIKSTGKWYSVLSLSDTETVIQCQIPGKFRLRELKQTNPIAVGDVVRYRELEDGSGLIEEIDVRKNKISRKATHGRKGEHILVSNVDQAFVVQAVQQPQFRTGFIDRFIISAEAHHIRPLIILNKTDLGTDEDADLVANMLKIYDSLSYEVLLTSIYDEESIAELQDCMKDKTSVFIGPSGTGKTSLLNAVQPGLNRTVSAVSSFSNKGKHTTTFAELIPLHFGGYLADTPGIREFGLVGFDLNEIAGFFPEMRERQQNCRFYNCTHLHEPGCAVMEAFKAGEIAASRYESYINIYESLEDENRSAGSRKRG</sequence>
<dbReference type="Gene3D" id="3.40.50.300">
    <property type="entry name" value="P-loop containing nucleotide triphosphate hydrolases"/>
    <property type="match status" value="1"/>
</dbReference>
<evidence type="ECO:0000259" key="11">
    <source>
        <dbReference type="PROSITE" id="PS50936"/>
    </source>
</evidence>
<feature type="binding site" evidence="10">
    <location>
        <position position="269"/>
    </location>
    <ligand>
        <name>Zn(2+)</name>
        <dbReference type="ChEBI" id="CHEBI:29105"/>
    </ligand>
</feature>
<dbReference type="InterPro" id="IPR012340">
    <property type="entry name" value="NA-bd_OB-fold"/>
</dbReference>
<feature type="binding site" evidence="10">
    <location>
        <position position="271"/>
    </location>
    <ligand>
        <name>Zn(2+)</name>
        <dbReference type="ChEBI" id="CHEBI:29105"/>
    </ligand>
</feature>
<feature type="binding site" evidence="10">
    <location>
        <position position="277"/>
    </location>
    <ligand>
        <name>Zn(2+)</name>
        <dbReference type="ChEBI" id="CHEBI:29105"/>
    </ligand>
</feature>
<keyword evidence="14" id="KW-1185">Reference proteome</keyword>
<dbReference type="SUPFAM" id="SSF50249">
    <property type="entry name" value="Nucleic acid-binding proteins"/>
    <property type="match status" value="1"/>
</dbReference>
<dbReference type="KEGG" id="cprv:CYPRO_2060"/>
<dbReference type="Proteomes" id="UP000254808">
    <property type="component" value="Chromosome"/>
</dbReference>
<dbReference type="PANTHER" id="PTHR32120">
    <property type="entry name" value="SMALL RIBOSOMAL SUBUNIT BIOGENESIS GTPASE RSGA"/>
    <property type="match status" value="1"/>
</dbReference>
<dbReference type="PROSITE" id="PS50936">
    <property type="entry name" value="ENGC_GTPASE"/>
    <property type="match status" value="1"/>
</dbReference>
<dbReference type="NCBIfam" id="TIGR00157">
    <property type="entry name" value="ribosome small subunit-dependent GTPase A"/>
    <property type="match status" value="1"/>
</dbReference>
<gene>
    <name evidence="10" type="primary">rsgA</name>
    <name evidence="13" type="ORF">CYPRO_2060</name>
</gene>
<dbReference type="GO" id="GO:0005525">
    <property type="term" value="F:GTP binding"/>
    <property type="evidence" value="ECO:0007669"/>
    <property type="project" value="UniProtKB-UniRule"/>
</dbReference>
<evidence type="ECO:0000256" key="3">
    <source>
        <dbReference type="ARBA" id="ARBA00022723"/>
    </source>
</evidence>
<feature type="binding site" evidence="10">
    <location>
        <begin position="128"/>
        <end position="131"/>
    </location>
    <ligand>
        <name>GTP</name>
        <dbReference type="ChEBI" id="CHEBI:37565"/>
    </ligand>
</feature>
<dbReference type="InterPro" id="IPR027417">
    <property type="entry name" value="P-loop_NTPase"/>
</dbReference>
<dbReference type="GO" id="GO:0003924">
    <property type="term" value="F:GTPase activity"/>
    <property type="evidence" value="ECO:0007669"/>
    <property type="project" value="UniProtKB-UniRule"/>
</dbReference>
<evidence type="ECO:0000256" key="8">
    <source>
        <dbReference type="ARBA" id="ARBA00022884"/>
    </source>
</evidence>
<dbReference type="PROSITE" id="PS51721">
    <property type="entry name" value="G_CP"/>
    <property type="match status" value="1"/>
</dbReference>
<dbReference type="InterPro" id="IPR010914">
    <property type="entry name" value="RsgA_GTPase_dom"/>
</dbReference>
<evidence type="ECO:0000256" key="7">
    <source>
        <dbReference type="ARBA" id="ARBA00022833"/>
    </source>
</evidence>
<dbReference type="SUPFAM" id="SSF52540">
    <property type="entry name" value="P-loop containing nucleoside triphosphate hydrolases"/>
    <property type="match status" value="1"/>
</dbReference>
<evidence type="ECO:0000256" key="6">
    <source>
        <dbReference type="ARBA" id="ARBA00022801"/>
    </source>
</evidence>
<keyword evidence="8 10" id="KW-0694">RNA-binding</keyword>
<protein>
    <recommendedName>
        <fullName evidence="10">Small ribosomal subunit biogenesis GTPase RsgA</fullName>
        <ecNumber evidence="10">3.6.1.-</ecNumber>
    </recommendedName>
</protein>
<dbReference type="Gene3D" id="1.10.40.50">
    <property type="entry name" value="Probable gtpase engc, domain 3"/>
    <property type="match status" value="1"/>
</dbReference>
<keyword evidence="5 10" id="KW-0547">Nucleotide-binding</keyword>
<dbReference type="CDD" id="cd01854">
    <property type="entry name" value="YjeQ_EngC"/>
    <property type="match status" value="1"/>
</dbReference>
<keyword evidence="9 10" id="KW-0342">GTP-binding</keyword>
<proteinExistence type="inferred from homology"/>
<keyword evidence="6 10" id="KW-0378">Hydrolase</keyword>
<comment type="cofactor">
    <cofactor evidence="10">
        <name>Zn(2+)</name>
        <dbReference type="ChEBI" id="CHEBI:29105"/>
    </cofactor>
    <text evidence="10">Binds 1 zinc ion per subunit.</text>
</comment>
<dbReference type="InterPro" id="IPR031944">
    <property type="entry name" value="RsgA_N"/>
</dbReference>
<dbReference type="GO" id="GO:0005737">
    <property type="term" value="C:cytoplasm"/>
    <property type="evidence" value="ECO:0007669"/>
    <property type="project" value="UniProtKB-SubCell"/>
</dbReference>
<accession>A0A345ULF8</accession>
<keyword evidence="4 10" id="KW-0699">rRNA-binding</keyword>
<dbReference type="InterPro" id="IPR004881">
    <property type="entry name" value="Ribosome_biogen_GTPase_RsgA"/>
</dbReference>
<name>A0A345ULF8_9BACT</name>
<dbReference type="GO" id="GO:0042274">
    <property type="term" value="P:ribosomal small subunit biogenesis"/>
    <property type="evidence" value="ECO:0007669"/>
    <property type="project" value="UniProtKB-UniRule"/>
</dbReference>
<evidence type="ECO:0000256" key="2">
    <source>
        <dbReference type="ARBA" id="ARBA00022517"/>
    </source>
</evidence>
<evidence type="ECO:0000256" key="1">
    <source>
        <dbReference type="ARBA" id="ARBA00022490"/>
    </source>
</evidence>
<keyword evidence="1 10" id="KW-0963">Cytoplasm</keyword>
<dbReference type="Gene3D" id="2.40.50.140">
    <property type="entry name" value="Nucleic acid-binding proteins"/>
    <property type="match status" value="1"/>
</dbReference>
<dbReference type="GO" id="GO:0019843">
    <property type="term" value="F:rRNA binding"/>
    <property type="evidence" value="ECO:0007669"/>
    <property type="project" value="UniProtKB-KW"/>
</dbReference>
<comment type="subcellular location">
    <subcellularLocation>
        <location evidence="10">Cytoplasm</location>
    </subcellularLocation>
</comment>
<dbReference type="AlphaFoldDB" id="A0A345ULF8"/>
<comment type="similarity">
    <text evidence="10">Belongs to the TRAFAC class YlqF/YawG GTPase family. RsgA subfamily.</text>
</comment>
<reference evidence="13 14" key="1">
    <citation type="submission" date="2018-03" db="EMBL/GenBank/DDBJ databases">
        <title>Phenotypic and genomic properties of Cyclonatronum proteinivorum gen. nov., sp. nov., a haloalkaliphilic bacteroidete from soda lakes possessing Na+-translocating rhodopsin.</title>
        <authorList>
            <person name="Toshchakov S.V."/>
            <person name="Korzhenkov A."/>
            <person name="Samarov N.I."/>
            <person name="Kublanov I.V."/>
            <person name="Muntyan M.S."/>
            <person name="Sorokin D.Y."/>
        </authorList>
    </citation>
    <scope>NUCLEOTIDE SEQUENCE [LARGE SCALE GENOMIC DNA]</scope>
    <source>
        <strain evidence="13 14">Omega</strain>
    </source>
</reference>
<evidence type="ECO:0000313" key="14">
    <source>
        <dbReference type="Proteomes" id="UP000254808"/>
    </source>
</evidence>
<feature type="domain" description="EngC GTPase" evidence="11">
    <location>
        <begin position="88"/>
        <end position="238"/>
    </location>
</feature>
<keyword evidence="3 10" id="KW-0479">Metal-binding</keyword>
<dbReference type="InterPro" id="IPR030378">
    <property type="entry name" value="G_CP_dom"/>
</dbReference>
<keyword evidence="2 10" id="KW-0690">Ribosome biogenesis</keyword>
<keyword evidence="7 10" id="KW-0862">Zinc</keyword>
<feature type="domain" description="CP-type G" evidence="12">
    <location>
        <begin position="79"/>
        <end position="240"/>
    </location>
</feature>
<evidence type="ECO:0000256" key="5">
    <source>
        <dbReference type="ARBA" id="ARBA00022741"/>
    </source>
</evidence>
<organism evidence="13 14">
    <name type="scientific">Cyclonatronum proteinivorum</name>
    <dbReference type="NCBI Taxonomy" id="1457365"/>
    <lineage>
        <taxon>Bacteria</taxon>
        <taxon>Pseudomonadati</taxon>
        <taxon>Balneolota</taxon>
        <taxon>Balneolia</taxon>
        <taxon>Balneolales</taxon>
        <taxon>Cyclonatronaceae</taxon>
        <taxon>Cyclonatronum</taxon>
    </lineage>
</organism>
<evidence type="ECO:0000256" key="9">
    <source>
        <dbReference type="ARBA" id="ARBA00023134"/>
    </source>
</evidence>
<comment type="function">
    <text evidence="10">One of several proteins that assist in the late maturation steps of the functional core of the 30S ribosomal subunit. Helps release RbfA from mature subunits. May play a role in the assembly of ribosomal proteins into the subunit. Circularly permuted GTPase that catalyzes slow GTP hydrolysis, GTPase activity is stimulated by the 30S ribosomal subunit.</text>
</comment>
<evidence type="ECO:0000313" key="13">
    <source>
        <dbReference type="EMBL" id="AXJ01310.1"/>
    </source>
</evidence>
<dbReference type="CDD" id="cd04466">
    <property type="entry name" value="S1_YloQ_GTPase"/>
    <property type="match status" value="1"/>
</dbReference>
<comment type="subunit">
    <text evidence="10">Monomer. Associates with 30S ribosomal subunit, binds 16S rRNA.</text>
</comment>